<dbReference type="GO" id="GO:0005737">
    <property type="term" value="C:cytoplasm"/>
    <property type="evidence" value="ECO:0007669"/>
    <property type="project" value="TreeGrafter"/>
</dbReference>
<dbReference type="InterPro" id="IPR019832">
    <property type="entry name" value="Mn/Fe_SOD_C"/>
</dbReference>
<dbReference type="InterPro" id="IPR036324">
    <property type="entry name" value="Mn/Fe_SOD_N_sf"/>
</dbReference>
<proteinExistence type="predicted"/>
<keyword evidence="5" id="KW-1185">Reference proteome</keyword>
<comment type="function">
    <text evidence="1">Component of the mitochondrial ribosome (mitoribosome), a dedicated translation machinery responsible for the synthesis of mitochondrial genome-encoded proteins, including at least some of the essential transmembrane subunits of the mitochondrial respiratory chain. The mitoribosomes are attached to the mitochondrial inner membrane and translation products are cotranslationally integrated into the membrane.</text>
</comment>
<dbReference type="PANTHER" id="PTHR43595">
    <property type="entry name" value="37S RIBOSOMAL PROTEIN S26, MITOCHONDRIAL"/>
    <property type="match status" value="1"/>
</dbReference>
<evidence type="ECO:0000313" key="4">
    <source>
        <dbReference type="EMBL" id="KAK4033129.1"/>
    </source>
</evidence>
<name>A0AAN6P7I1_9PEZI</name>
<dbReference type="AlphaFoldDB" id="A0AAN6P7I1"/>
<sequence length="324" mass="35198">MLRPRLRIPLRPRASTPATTTLLPLACRARAMHALAPLEYNLKNEASQNGIADFLSPAAFNIAWTQYQTHLLEKLNGMIAETDYEARHVKDILLKSARNPEDAPIFNHASMTHNNHFFFKHLSPKPVAMPDALRGHLERSFGSIETLRQEMVYTAAAMFGPGFVWLVKTSQPGLPVAFKVLATYAAGSPYPGAHWRRQGVDMTTAAGANTDAGIDAGKAYLDQTAYGAGKRTPGSGGGPGTGASSVAKKVEHAPGGTDLLPVLCLNTWEHVWLWDYGFGVGAPDRGKLGFAEKWWKHVNWDLVLKEANVQKLEMSANMGASAAA</sequence>
<dbReference type="InterPro" id="IPR036314">
    <property type="entry name" value="SOD_C_sf"/>
</dbReference>
<organism evidence="4 5">
    <name type="scientific">Parachaetomium inaequale</name>
    <dbReference type="NCBI Taxonomy" id="2588326"/>
    <lineage>
        <taxon>Eukaryota</taxon>
        <taxon>Fungi</taxon>
        <taxon>Dikarya</taxon>
        <taxon>Ascomycota</taxon>
        <taxon>Pezizomycotina</taxon>
        <taxon>Sordariomycetes</taxon>
        <taxon>Sordariomycetidae</taxon>
        <taxon>Sordariales</taxon>
        <taxon>Chaetomiaceae</taxon>
        <taxon>Parachaetomium</taxon>
    </lineage>
</organism>
<reference evidence="5" key="1">
    <citation type="journal article" date="2023" name="Mol. Phylogenet. Evol.">
        <title>Genome-scale phylogeny and comparative genomics of the fungal order Sordariales.</title>
        <authorList>
            <person name="Hensen N."/>
            <person name="Bonometti L."/>
            <person name="Westerberg I."/>
            <person name="Brannstrom I.O."/>
            <person name="Guillou S."/>
            <person name="Cros-Aarteil S."/>
            <person name="Calhoun S."/>
            <person name="Haridas S."/>
            <person name="Kuo A."/>
            <person name="Mondo S."/>
            <person name="Pangilinan J."/>
            <person name="Riley R."/>
            <person name="LaButti K."/>
            <person name="Andreopoulos B."/>
            <person name="Lipzen A."/>
            <person name="Chen C."/>
            <person name="Yan M."/>
            <person name="Daum C."/>
            <person name="Ng V."/>
            <person name="Clum A."/>
            <person name="Steindorff A."/>
            <person name="Ohm R.A."/>
            <person name="Martin F."/>
            <person name="Silar P."/>
            <person name="Natvig D.O."/>
            <person name="Lalanne C."/>
            <person name="Gautier V."/>
            <person name="Ament-Velasquez S.L."/>
            <person name="Kruys A."/>
            <person name="Hutchinson M.I."/>
            <person name="Powell A.J."/>
            <person name="Barry K."/>
            <person name="Miller A.N."/>
            <person name="Grigoriev I.V."/>
            <person name="Debuchy R."/>
            <person name="Gladieux P."/>
            <person name="Hiltunen Thoren M."/>
            <person name="Johannesson H."/>
        </authorList>
    </citation>
    <scope>NUCLEOTIDE SEQUENCE [LARGE SCALE GENOMIC DNA]</scope>
    <source>
        <strain evidence="5">CBS 284.82</strain>
    </source>
</reference>
<dbReference type="GO" id="GO:0046872">
    <property type="term" value="F:metal ion binding"/>
    <property type="evidence" value="ECO:0007669"/>
    <property type="project" value="InterPro"/>
</dbReference>
<dbReference type="Gene3D" id="3.55.40.20">
    <property type="entry name" value="Iron/manganese superoxide dismutase, C-terminal domain"/>
    <property type="match status" value="1"/>
</dbReference>
<dbReference type="SUPFAM" id="SSF54719">
    <property type="entry name" value="Fe,Mn superoxide dismutase (SOD), C-terminal domain"/>
    <property type="match status" value="1"/>
</dbReference>
<dbReference type="SUPFAM" id="SSF46609">
    <property type="entry name" value="Fe,Mn superoxide dismutase (SOD), N-terminal domain"/>
    <property type="match status" value="1"/>
</dbReference>
<comment type="caution">
    <text evidence="4">The sequence shown here is derived from an EMBL/GenBank/DDBJ whole genome shotgun (WGS) entry which is preliminary data.</text>
</comment>
<evidence type="ECO:0000259" key="3">
    <source>
        <dbReference type="Pfam" id="PF02777"/>
    </source>
</evidence>
<accession>A0AAN6P7I1</accession>
<dbReference type="GO" id="GO:0004784">
    <property type="term" value="F:superoxide dismutase activity"/>
    <property type="evidence" value="ECO:0007669"/>
    <property type="project" value="InterPro"/>
</dbReference>
<dbReference type="PANTHER" id="PTHR43595:SF2">
    <property type="entry name" value="SMALL RIBOSOMAL SUBUNIT PROTEIN MS42"/>
    <property type="match status" value="1"/>
</dbReference>
<feature type="domain" description="Manganese/iron superoxide dismutase C-terminal" evidence="3">
    <location>
        <begin position="132"/>
        <end position="173"/>
    </location>
</feature>
<gene>
    <name evidence="4" type="ORF">C8A01DRAFT_40416</name>
</gene>
<dbReference type="Proteomes" id="UP001303115">
    <property type="component" value="Unassembled WGS sequence"/>
</dbReference>
<dbReference type="EMBL" id="MU854550">
    <property type="protein sequence ID" value="KAK4033129.1"/>
    <property type="molecule type" value="Genomic_DNA"/>
</dbReference>
<evidence type="ECO:0000256" key="1">
    <source>
        <dbReference type="ARBA" id="ARBA00037226"/>
    </source>
</evidence>
<evidence type="ECO:0000256" key="2">
    <source>
        <dbReference type="SAM" id="MobiDB-lite"/>
    </source>
</evidence>
<protein>
    <submittedName>
        <fullName evidence="4">Manganese/iron superoxide dismutase</fullName>
    </submittedName>
</protein>
<dbReference type="Pfam" id="PF02777">
    <property type="entry name" value="Sod_Fe_C"/>
    <property type="match status" value="1"/>
</dbReference>
<feature type="region of interest" description="Disordered" evidence="2">
    <location>
        <begin position="230"/>
        <end position="249"/>
    </location>
</feature>
<evidence type="ECO:0000313" key="5">
    <source>
        <dbReference type="Proteomes" id="UP001303115"/>
    </source>
</evidence>